<dbReference type="AlphaFoldDB" id="A0A0P6Y6H7"/>
<reference evidence="3 4" key="1">
    <citation type="submission" date="2015-07" db="EMBL/GenBank/DDBJ databases">
        <title>Genome sequence of Ornatilinea apprima DSM 23815.</title>
        <authorList>
            <person name="Hemp J."/>
            <person name="Ward L.M."/>
            <person name="Pace L.A."/>
            <person name="Fischer W.W."/>
        </authorList>
    </citation>
    <scope>NUCLEOTIDE SEQUENCE [LARGE SCALE GENOMIC DNA]</scope>
    <source>
        <strain evidence="3 4">P3M-1</strain>
    </source>
</reference>
<comment type="caution">
    <text evidence="3">The sequence shown here is derived from an EMBL/GenBank/DDBJ whole genome shotgun (WGS) entry which is preliminary data.</text>
</comment>
<gene>
    <name evidence="3" type="ORF">ADN00_00390</name>
</gene>
<dbReference type="Proteomes" id="UP000050417">
    <property type="component" value="Unassembled WGS sequence"/>
</dbReference>
<dbReference type="PANTHER" id="PTHR39081">
    <property type="entry name" value="MUT7-C DOMAIN-CONTAINING PROTEIN"/>
    <property type="match status" value="1"/>
</dbReference>
<dbReference type="PANTHER" id="PTHR39081:SF1">
    <property type="entry name" value="MUT7-C RNASE DOMAIN-CONTAINING PROTEIN"/>
    <property type="match status" value="1"/>
</dbReference>
<feature type="domain" description="Ubiquitin Mut7-C" evidence="2">
    <location>
        <begin position="2"/>
        <end position="79"/>
    </location>
</feature>
<dbReference type="InterPro" id="IPR016155">
    <property type="entry name" value="Mopterin_synth/thiamin_S_b"/>
</dbReference>
<dbReference type="InterPro" id="IPR027798">
    <property type="entry name" value="Ub_Mut7C"/>
</dbReference>
<dbReference type="EMBL" id="LGCL01000002">
    <property type="protein sequence ID" value="KPL81035.1"/>
    <property type="molecule type" value="Genomic_DNA"/>
</dbReference>
<accession>A0A0P6Y6H7</accession>
<dbReference type="InterPro" id="IPR002782">
    <property type="entry name" value="Mut7-C_RNAse_dom"/>
</dbReference>
<dbReference type="RefSeq" id="WP_075060974.1">
    <property type="nucleotide sequence ID" value="NZ_LGCL01000002.1"/>
</dbReference>
<dbReference type="Pfam" id="PF01927">
    <property type="entry name" value="Mut7-C"/>
    <property type="match status" value="1"/>
</dbReference>
<evidence type="ECO:0000259" key="2">
    <source>
        <dbReference type="Pfam" id="PF14451"/>
    </source>
</evidence>
<keyword evidence="4" id="KW-1185">Reference proteome</keyword>
<proteinExistence type="predicted"/>
<sequence length="258" mass="30034">MKIFLRFYGDLNFFLPASHRQRTYPVEIVARDSIKDLIEAQGIPHTEIDFILVNGNAVGFDTIVAENDRISVYPYFENLPIPIEQRVSEPYPYEPRFVLDVHLGRLAVYLRLLGFNTLYFGNLLDEDLAEISAREGRILLSRDRGLLKRKIVRFGRYIHSTWPHEQLVEVARRYHLLEQSHPFTRCTVCNGSLMEVDMHVVKNEIPAETRANIDRCWRCEECGKVYWKGSHTVRIERMFAEVLTLVSVSSAKSEEMTD</sequence>
<organism evidence="3 4">
    <name type="scientific">Ornatilinea apprima</name>
    <dbReference type="NCBI Taxonomy" id="1134406"/>
    <lineage>
        <taxon>Bacteria</taxon>
        <taxon>Bacillati</taxon>
        <taxon>Chloroflexota</taxon>
        <taxon>Anaerolineae</taxon>
        <taxon>Anaerolineales</taxon>
        <taxon>Anaerolineaceae</taxon>
        <taxon>Ornatilinea</taxon>
    </lineage>
</organism>
<protein>
    <recommendedName>
        <fullName evidence="5">Twitching motility protein PilT</fullName>
    </recommendedName>
</protein>
<dbReference type="Pfam" id="PF14451">
    <property type="entry name" value="Ub-Mut7C"/>
    <property type="match status" value="1"/>
</dbReference>
<dbReference type="SUPFAM" id="SSF54285">
    <property type="entry name" value="MoaD/ThiS"/>
    <property type="match status" value="1"/>
</dbReference>
<dbReference type="OrthoDB" id="9797655at2"/>
<evidence type="ECO:0000313" key="3">
    <source>
        <dbReference type="EMBL" id="KPL81035.1"/>
    </source>
</evidence>
<evidence type="ECO:0000313" key="4">
    <source>
        <dbReference type="Proteomes" id="UP000050417"/>
    </source>
</evidence>
<evidence type="ECO:0008006" key="5">
    <source>
        <dbReference type="Google" id="ProtNLM"/>
    </source>
</evidence>
<dbReference type="STRING" id="1134406.ADN00_00390"/>
<name>A0A0P6Y6H7_9CHLR</name>
<evidence type="ECO:0000259" key="1">
    <source>
        <dbReference type="Pfam" id="PF01927"/>
    </source>
</evidence>
<feature type="domain" description="Mut7-C RNAse" evidence="1">
    <location>
        <begin position="95"/>
        <end position="238"/>
    </location>
</feature>